<protein>
    <submittedName>
        <fullName evidence="1">Uncharacterized protein</fullName>
    </submittedName>
</protein>
<name>A0A317XNT8_9BASI</name>
<gene>
    <name evidence="1" type="ORF">BCV70DRAFT_232428</name>
</gene>
<sequence length="137" mass="16029">MKLPSTYLVAAFFCFHPLVVLAGIIPYELTSRLIANGAEASHFEFDVMKARLNELLAGEEFEEWILRRFVEGKAARDIAEYKGAVYGQDWNEYYYKMLPAAEKNAKLPQNWNSWWYSLTRKKQDELALSRSEVQRRN</sequence>
<dbReference type="Proteomes" id="UP000246740">
    <property type="component" value="Unassembled WGS sequence"/>
</dbReference>
<dbReference type="EMBL" id="KZ819195">
    <property type="protein sequence ID" value="PWY99529.1"/>
    <property type="molecule type" value="Genomic_DNA"/>
</dbReference>
<dbReference type="InParanoid" id="A0A317XNT8"/>
<proteinExistence type="predicted"/>
<reference evidence="1 2" key="1">
    <citation type="journal article" date="2018" name="Mol. Biol. Evol.">
        <title>Broad Genomic Sampling Reveals a Smut Pathogenic Ancestry of the Fungal Clade Ustilaginomycotina.</title>
        <authorList>
            <person name="Kijpornyongpan T."/>
            <person name="Mondo S.J."/>
            <person name="Barry K."/>
            <person name="Sandor L."/>
            <person name="Lee J."/>
            <person name="Lipzen A."/>
            <person name="Pangilinan J."/>
            <person name="LaButti K."/>
            <person name="Hainaut M."/>
            <person name="Henrissat B."/>
            <person name="Grigoriev I.V."/>
            <person name="Spatafora J.W."/>
            <person name="Aime M.C."/>
        </authorList>
    </citation>
    <scope>NUCLEOTIDE SEQUENCE [LARGE SCALE GENOMIC DNA]</scope>
    <source>
        <strain evidence="1 2">MCA 3645</strain>
    </source>
</reference>
<accession>A0A317XNT8</accession>
<organism evidence="1 2">
    <name type="scientific">Testicularia cyperi</name>
    <dbReference type="NCBI Taxonomy" id="1882483"/>
    <lineage>
        <taxon>Eukaryota</taxon>
        <taxon>Fungi</taxon>
        <taxon>Dikarya</taxon>
        <taxon>Basidiomycota</taxon>
        <taxon>Ustilaginomycotina</taxon>
        <taxon>Ustilaginomycetes</taxon>
        <taxon>Ustilaginales</taxon>
        <taxon>Anthracoideaceae</taxon>
        <taxon>Testicularia</taxon>
    </lineage>
</organism>
<evidence type="ECO:0000313" key="1">
    <source>
        <dbReference type="EMBL" id="PWY99529.1"/>
    </source>
</evidence>
<keyword evidence="2" id="KW-1185">Reference proteome</keyword>
<dbReference type="AlphaFoldDB" id="A0A317XNT8"/>
<evidence type="ECO:0000313" key="2">
    <source>
        <dbReference type="Proteomes" id="UP000246740"/>
    </source>
</evidence>